<organism evidence="1 2">
    <name type="scientific">Roseateles aquae</name>
    <dbReference type="NCBI Taxonomy" id="3077235"/>
    <lineage>
        <taxon>Bacteria</taxon>
        <taxon>Pseudomonadati</taxon>
        <taxon>Pseudomonadota</taxon>
        <taxon>Betaproteobacteria</taxon>
        <taxon>Burkholderiales</taxon>
        <taxon>Sphaerotilaceae</taxon>
        <taxon>Roseateles</taxon>
    </lineage>
</organism>
<proteinExistence type="predicted"/>
<comment type="caution">
    <text evidence="1">The sequence shown here is derived from an EMBL/GenBank/DDBJ whole genome shotgun (WGS) entry which is preliminary data.</text>
</comment>
<dbReference type="InterPro" id="IPR016919">
    <property type="entry name" value="UCP029416_PTP"/>
</dbReference>
<gene>
    <name evidence="1" type="ORF">RQP53_21325</name>
</gene>
<dbReference type="RefSeq" id="WP_315652715.1">
    <property type="nucleotide sequence ID" value="NZ_JAVXZY010000011.1"/>
</dbReference>
<dbReference type="PIRSF" id="PIRSF029416">
    <property type="entry name" value="UCP029416_PTP"/>
    <property type="match status" value="1"/>
</dbReference>
<protein>
    <submittedName>
        <fullName evidence="1">Phosphotyrosine protein phosphatase</fullName>
    </submittedName>
</protein>
<sequence>MLNVLFLCGRNQWRSPTAEQLFSEHPGVDCRSAGLSPDAEQVLEPDLLEWAELVFVMEREHRRKLQSRFAELLRGKRVVCLDIPDKYRFMDPALVKLLRAKVTRHLPAA</sequence>
<dbReference type="Gene3D" id="3.40.50.2300">
    <property type="match status" value="1"/>
</dbReference>
<dbReference type="Proteomes" id="UP001246372">
    <property type="component" value="Unassembled WGS sequence"/>
</dbReference>
<name>A0ABU3PGX5_9BURK</name>
<dbReference type="EMBL" id="JAVXZY010000011">
    <property type="protein sequence ID" value="MDT9001832.1"/>
    <property type="molecule type" value="Genomic_DNA"/>
</dbReference>
<reference evidence="1" key="1">
    <citation type="submission" date="2023-09" db="EMBL/GenBank/DDBJ databases">
        <title>Paucibacter sp. APW11 Genome sequencing and assembly.</title>
        <authorList>
            <person name="Kim I."/>
        </authorList>
    </citation>
    <scope>NUCLEOTIDE SEQUENCE</scope>
    <source>
        <strain evidence="1">APW11</strain>
    </source>
</reference>
<dbReference type="SUPFAM" id="SSF52788">
    <property type="entry name" value="Phosphotyrosine protein phosphatases I"/>
    <property type="match status" value="1"/>
</dbReference>
<keyword evidence="2" id="KW-1185">Reference proteome</keyword>
<dbReference type="InterPro" id="IPR036196">
    <property type="entry name" value="Ptyr_pPase_sf"/>
</dbReference>
<evidence type="ECO:0000313" key="2">
    <source>
        <dbReference type="Proteomes" id="UP001246372"/>
    </source>
</evidence>
<evidence type="ECO:0000313" key="1">
    <source>
        <dbReference type="EMBL" id="MDT9001832.1"/>
    </source>
</evidence>
<accession>A0ABU3PGX5</accession>